<reference evidence="2" key="1">
    <citation type="submission" date="2022-11" db="EMBL/GenBank/DDBJ databases">
        <authorList>
            <person name="Hyden B.L."/>
            <person name="Feng K."/>
            <person name="Yates T."/>
            <person name="Jawdy S."/>
            <person name="Smart L.B."/>
            <person name="Muchero W."/>
        </authorList>
    </citation>
    <scope>NUCLEOTIDE SEQUENCE</scope>
    <source>
        <tissue evidence="2">Shoot tip</tissue>
    </source>
</reference>
<sequence>MKQSIGDVSFNISRFGVITEHGFAGEMGVQSWGEGLGTRFSRHQFHGGIECPSCSDGRQRRLCGSHGHQARVLALNSPPYELNYGTSGARGPLESEAGRRSNRIHQPVGAVPARRKNSAAKARLWEFGQPQGAARSARPDAPAAASGRVVPAWGCPMPGLGAGQVAGAHGPAAGCGGRVSGGNKWGEWMARYVAPVSKTRFPDDKDPPIKDEERAPRPAPGHSGPRGPRGPRALGTWPLALGARGQAWGARGPRQPPASCGTCLGRAPRGWGGRRARPWQPPAGTGQAQEVSPSARTPMTLIAL</sequence>
<proteinExistence type="predicted"/>
<protein>
    <submittedName>
        <fullName evidence="2">Uncharacterized protein</fullName>
    </submittedName>
</protein>
<dbReference type="Proteomes" id="UP001151752">
    <property type="component" value="Chromosome 18"/>
</dbReference>
<reference evidence="2" key="2">
    <citation type="journal article" date="2023" name="Int. J. Mol. Sci.">
        <title>De Novo Assembly and Annotation of 11 Diverse Shrub Willow (Salix) Genomes Reveals Novel Gene Organization in Sex-Linked Regions.</title>
        <authorList>
            <person name="Hyden B."/>
            <person name="Feng K."/>
            <person name="Yates T.B."/>
            <person name="Jawdy S."/>
            <person name="Cereghino C."/>
            <person name="Smart L.B."/>
            <person name="Muchero W."/>
        </authorList>
    </citation>
    <scope>NUCLEOTIDE SEQUENCE</scope>
    <source>
        <tissue evidence="2">Shoot tip</tissue>
    </source>
</reference>
<organism evidence="2 3">
    <name type="scientific">Salix koriyanagi</name>
    <dbReference type="NCBI Taxonomy" id="2511006"/>
    <lineage>
        <taxon>Eukaryota</taxon>
        <taxon>Viridiplantae</taxon>
        <taxon>Streptophyta</taxon>
        <taxon>Embryophyta</taxon>
        <taxon>Tracheophyta</taxon>
        <taxon>Spermatophyta</taxon>
        <taxon>Magnoliopsida</taxon>
        <taxon>eudicotyledons</taxon>
        <taxon>Gunneridae</taxon>
        <taxon>Pentapetalae</taxon>
        <taxon>rosids</taxon>
        <taxon>fabids</taxon>
        <taxon>Malpighiales</taxon>
        <taxon>Salicaceae</taxon>
        <taxon>Saliceae</taxon>
        <taxon>Salix</taxon>
    </lineage>
</organism>
<name>A0A9Q0W407_9ROSI</name>
<gene>
    <name evidence="2" type="ORF">OIU74_026150</name>
</gene>
<evidence type="ECO:0000256" key="1">
    <source>
        <dbReference type="SAM" id="MobiDB-lite"/>
    </source>
</evidence>
<feature type="compositionally biased region" description="Basic and acidic residues" evidence="1">
    <location>
        <begin position="200"/>
        <end position="216"/>
    </location>
</feature>
<accession>A0A9Q0W407</accession>
<feature type="compositionally biased region" description="Low complexity" evidence="1">
    <location>
        <begin position="220"/>
        <end position="235"/>
    </location>
</feature>
<dbReference type="AlphaFoldDB" id="A0A9Q0W407"/>
<comment type="caution">
    <text evidence="2">The sequence shown here is derived from an EMBL/GenBank/DDBJ whole genome shotgun (WGS) entry which is preliminary data.</text>
</comment>
<feature type="region of interest" description="Disordered" evidence="1">
    <location>
        <begin position="198"/>
        <end position="304"/>
    </location>
</feature>
<feature type="compositionally biased region" description="Polar residues" evidence="1">
    <location>
        <begin position="286"/>
        <end position="297"/>
    </location>
</feature>
<dbReference type="EMBL" id="JAPFFM010000006">
    <property type="protein sequence ID" value="KAJ6759621.1"/>
    <property type="molecule type" value="Genomic_DNA"/>
</dbReference>
<evidence type="ECO:0000313" key="3">
    <source>
        <dbReference type="Proteomes" id="UP001151752"/>
    </source>
</evidence>
<evidence type="ECO:0000313" key="2">
    <source>
        <dbReference type="EMBL" id="KAJ6759621.1"/>
    </source>
</evidence>
<keyword evidence="3" id="KW-1185">Reference proteome</keyword>